<evidence type="ECO:0000256" key="1">
    <source>
        <dbReference type="SAM" id="MobiDB-lite"/>
    </source>
</evidence>
<dbReference type="Proteomes" id="UP001187315">
    <property type="component" value="Unassembled WGS sequence"/>
</dbReference>
<evidence type="ECO:0000313" key="2">
    <source>
        <dbReference type="EMBL" id="KAK2829654.1"/>
    </source>
</evidence>
<keyword evidence="3" id="KW-1185">Reference proteome</keyword>
<evidence type="ECO:0000313" key="3">
    <source>
        <dbReference type="Proteomes" id="UP001187315"/>
    </source>
</evidence>
<gene>
    <name evidence="2" type="ORF">Q7C36_017644</name>
</gene>
<dbReference type="EMBL" id="JAVHJS010000018">
    <property type="protein sequence ID" value="KAK2829654.1"/>
    <property type="molecule type" value="Genomic_DNA"/>
</dbReference>
<protein>
    <submittedName>
        <fullName evidence="2">Uncharacterized protein</fullName>
    </submittedName>
</protein>
<accession>A0AA88M3X5</accession>
<feature type="region of interest" description="Disordered" evidence="1">
    <location>
        <begin position="33"/>
        <end position="70"/>
    </location>
</feature>
<comment type="caution">
    <text evidence="2">The sequence shown here is derived from an EMBL/GenBank/DDBJ whole genome shotgun (WGS) entry which is preliminary data.</text>
</comment>
<reference evidence="2" key="1">
    <citation type="submission" date="2023-08" db="EMBL/GenBank/DDBJ databases">
        <title>Pelteobagrus vachellii genome.</title>
        <authorList>
            <person name="Liu H."/>
        </authorList>
    </citation>
    <scope>NUCLEOTIDE SEQUENCE</scope>
    <source>
        <strain evidence="2">PRFRI_2022a</strain>
        <tissue evidence="2">Muscle</tissue>
    </source>
</reference>
<proteinExistence type="predicted"/>
<name>A0AA88M3X5_TACVA</name>
<sequence length="70" mass="7550">MGSGWHPGSQLGTCQPVSMDDLAAHQWRSGEECHLPLPAQSPLAGEKNKQPRITPQGLDTKHPQSNLPIS</sequence>
<organism evidence="2 3">
    <name type="scientific">Tachysurus vachellii</name>
    <name type="common">Darkbarbel catfish</name>
    <name type="synonym">Pelteobagrus vachellii</name>
    <dbReference type="NCBI Taxonomy" id="175792"/>
    <lineage>
        <taxon>Eukaryota</taxon>
        <taxon>Metazoa</taxon>
        <taxon>Chordata</taxon>
        <taxon>Craniata</taxon>
        <taxon>Vertebrata</taxon>
        <taxon>Euteleostomi</taxon>
        <taxon>Actinopterygii</taxon>
        <taxon>Neopterygii</taxon>
        <taxon>Teleostei</taxon>
        <taxon>Ostariophysi</taxon>
        <taxon>Siluriformes</taxon>
        <taxon>Bagridae</taxon>
        <taxon>Tachysurus</taxon>
    </lineage>
</organism>
<dbReference type="AlphaFoldDB" id="A0AA88M3X5"/>